<dbReference type="AlphaFoldDB" id="A0A9J6ECF5"/>
<feature type="compositionally biased region" description="Basic and acidic residues" evidence="1">
    <location>
        <begin position="1"/>
        <end position="11"/>
    </location>
</feature>
<feature type="region of interest" description="Disordered" evidence="1">
    <location>
        <begin position="91"/>
        <end position="121"/>
    </location>
</feature>
<gene>
    <name evidence="2" type="ORF">HPB51_022638</name>
</gene>
<proteinExistence type="predicted"/>
<dbReference type="EMBL" id="JABSTU010000005">
    <property type="protein sequence ID" value="KAH8032018.1"/>
    <property type="molecule type" value="Genomic_DNA"/>
</dbReference>
<evidence type="ECO:0000313" key="2">
    <source>
        <dbReference type="EMBL" id="KAH8032018.1"/>
    </source>
</evidence>
<evidence type="ECO:0000313" key="3">
    <source>
        <dbReference type="Proteomes" id="UP000821866"/>
    </source>
</evidence>
<keyword evidence="3" id="KW-1185">Reference proteome</keyword>
<reference evidence="2" key="2">
    <citation type="submission" date="2021-09" db="EMBL/GenBank/DDBJ databases">
        <authorList>
            <person name="Jia N."/>
            <person name="Wang J."/>
            <person name="Shi W."/>
            <person name="Du L."/>
            <person name="Sun Y."/>
            <person name="Zhan W."/>
            <person name="Jiang J."/>
            <person name="Wang Q."/>
            <person name="Zhang B."/>
            <person name="Ji P."/>
            <person name="Sakyi L.B."/>
            <person name="Cui X."/>
            <person name="Yuan T."/>
            <person name="Jiang B."/>
            <person name="Yang W."/>
            <person name="Lam T.T.-Y."/>
            <person name="Chang Q."/>
            <person name="Ding S."/>
            <person name="Wang X."/>
            <person name="Zhu J."/>
            <person name="Ruan X."/>
            <person name="Zhao L."/>
            <person name="Wei J."/>
            <person name="Que T."/>
            <person name="Du C."/>
            <person name="Cheng J."/>
            <person name="Dai P."/>
            <person name="Han X."/>
            <person name="Huang E."/>
            <person name="Gao Y."/>
            <person name="Liu J."/>
            <person name="Shao H."/>
            <person name="Ye R."/>
            <person name="Li L."/>
            <person name="Wei W."/>
            <person name="Wang X."/>
            <person name="Wang C."/>
            <person name="Huo Q."/>
            <person name="Li W."/>
            <person name="Guo W."/>
            <person name="Chen H."/>
            <person name="Chen S."/>
            <person name="Zhou L."/>
            <person name="Zhou L."/>
            <person name="Ni X."/>
            <person name="Tian J."/>
            <person name="Zhou Y."/>
            <person name="Sheng Y."/>
            <person name="Liu T."/>
            <person name="Pan Y."/>
            <person name="Xia L."/>
            <person name="Li J."/>
            <person name="Zhao F."/>
            <person name="Cao W."/>
        </authorList>
    </citation>
    <scope>NUCLEOTIDE SEQUENCE</scope>
    <source>
        <strain evidence="2">Rmic-2018</strain>
        <tissue evidence="2">Larvae</tissue>
    </source>
</reference>
<protein>
    <submittedName>
        <fullName evidence="2">Uncharacterized protein</fullName>
    </submittedName>
</protein>
<comment type="caution">
    <text evidence="2">The sequence shown here is derived from an EMBL/GenBank/DDBJ whole genome shotgun (WGS) entry which is preliminary data.</text>
</comment>
<sequence>MSERETLDEAHQNASLPTERVTTSTLGLHHSVPADITMSSGSTRPPSLNDGTNQDMARPAVPTVSTHEGEPSMAQILTALVNTQALLANTLSRGPPTTSPIQINSTSDTSSSIPLFDGTPQQSAHEWIKQSGFARRQASHDRVCRERQETVIVYSEPWSGFEPAGASQQLCQLAEGQPTQRFLGSICPTLAATLDVTLGTTDVRLEVVVVTELPSGIDLIPGSDWRRVANVDVTFHTSNDVTIVPVEPSGKFSSSEVPPLKQGTQHRAGETLIATFCRHSDESVYKDEGNNCGTFYATLELIPLACLKKNILIPHCIVSVLDGRAETLLDTNSIRLLTELSTAPLLD</sequence>
<feature type="region of interest" description="Disordered" evidence="1">
    <location>
        <begin position="1"/>
        <end position="70"/>
    </location>
</feature>
<feature type="compositionally biased region" description="Polar residues" evidence="1">
    <location>
        <begin position="12"/>
        <end position="26"/>
    </location>
</feature>
<feature type="compositionally biased region" description="Polar residues" evidence="1">
    <location>
        <begin position="37"/>
        <end position="55"/>
    </location>
</feature>
<organism evidence="2 3">
    <name type="scientific">Rhipicephalus microplus</name>
    <name type="common">Cattle tick</name>
    <name type="synonym">Boophilus microplus</name>
    <dbReference type="NCBI Taxonomy" id="6941"/>
    <lineage>
        <taxon>Eukaryota</taxon>
        <taxon>Metazoa</taxon>
        <taxon>Ecdysozoa</taxon>
        <taxon>Arthropoda</taxon>
        <taxon>Chelicerata</taxon>
        <taxon>Arachnida</taxon>
        <taxon>Acari</taxon>
        <taxon>Parasitiformes</taxon>
        <taxon>Ixodida</taxon>
        <taxon>Ixodoidea</taxon>
        <taxon>Ixodidae</taxon>
        <taxon>Rhipicephalinae</taxon>
        <taxon>Rhipicephalus</taxon>
        <taxon>Boophilus</taxon>
    </lineage>
</organism>
<dbReference type="Proteomes" id="UP000821866">
    <property type="component" value="Chromosome 3"/>
</dbReference>
<name>A0A9J6ECF5_RHIMP</name>
<evidence type="ECO:0000256" key="1">
    <source>
        <dbReference type="SAM" id="MobiDB-lite"/>
    </source>
</evidence>
<reference evidence="2" key="1">
    <citation type="journal article" date="2020" name="Cell">
        <title>Large-Scale Comparative Analyses of Tick Genomes Elucidate Their Genetic Diversity and Vector Capacities.</title>
        <authorList>
            <consortium name="Tick Genome and Microbiome Consortium (TIGMIC)"/>
            <person name="Jia N."/>
            <person name="Wang J."/>
            <person name="Shi W."/>
            <person name="Du L."/>
            <person name="Sun Y."/>
            <person name="Zhan W."/>
            <person name="Jiang J.F."/>
            <person name="Wang Q."/>
            <person name="Zhang B."/>
            <person name="Ji P."/>
            <person name="Bell-Sakyi L."/>
            <person name="Cui X.M."/>
            <person name="Yuan T.T."/>
            <person name="Jiang B.G."/>
            <person name="Yang W.F."/>
            <person name="Lam T.T."/>
            <person name="Chang Q.C."/>
            <person name="Ding S.J."/>
            <person name="Wang X.J."/>
            <person name="Zhu J.G."/>
            <person name="Ruan X.D."/>
            <person name="Zhao L."/>
            <person name="Wei J.T."/>
            <person name="Ye R.Z."/>
            <person name="Que T.C."/>
            <person name="Du C.H."/>
            <person name="Zhou Y.H."/>
            <person name="Cheng J.X."/>
            <person name="Dai P.F."/>
            <person name="Guo W.B."/>
            <person name="Han X.H."/>
            <person name="Huang E.J."/>
            <person name="Li L.F."/>
            <person name="Wei W."/>
            <person name="Gao Y.C."/>
            <person name="Liu J.Z."/>
            <person name="Shao H.Z."/>
            <person name="Wang X."/>
            <person name="Wang C.C."/>
            <person name="Yang T.C."/>
            <person name="Huo Q.B."/>
            <person name="Li W."/>
            <person name="Chen H.Y."/>
            <person name="Chen S.E."/>
            <person name="Zhou L.G."/>
            <person name="Ni X.B."/>
            <person name="Tian J.H."/>
            <person name="Sheng Y."/>
            <person name="Liu T."/>
            <person name="Pan Y.S."/>
            <person name="Xia L.Y."/>
            <person name="Li J."/>
            <person name="Zhao F."/>
            <person name="Cao W.C."/>
        </authorList>
    </citation>
    <scope>NUCLEOTIDE SEQUENCE</scope>
    <source>
        <strain evidence="2">Rmic-2018</strain>
    </source>
</reference>
<accession>A0A9J6ECF5</accession>